<evidence type="ECO:0000313" key="2">
    <source>
        <dbReference type="EMBL" id="EFU30663.1"/>
    </source>
</evidence>
<reference evidence="2 3" key="1">
    <citation type="submission" date="2010-10" db="EMBL/GenBank/DDBJ databases">
        <authorList>
            <person name="Muzny D."/>
            <person name="Qin X."/>
            <person name="Deng J."/>
            <person name="Jiang H."/>
            <person name="Liu Y."/>
            <person name="Qu J."/>
            <person name="Song X.-Z."/>
            <person name="Zhang L."/>
            <person name="Thornton R."/>
            <person name="Coyle M."/>
            <person name="Francisco L."/>
            <person name="Jackson L."/>
            <person name="Javaid M."/>
            <person name="Korchina V."/>
            <person name="Kovar C."/>
            <person name="Mata R."/>
            <person name="Mathew T."/>
            <person name="Ngo R."/>
            <person name="Nguyen L."/>
            <person name="Nguyen N."/>
            <person name="Okwuonu G."/>
            <person name="Ongeri F."/>
            <person name="Pham C."/>
            <person name="Simmons D."/>
            <person name="Wilczek-Boney K."/>
            <person name="Hale W."/>
            <person name="Jakkamsetti A."/>
            <person name="Pham P."/>
            <person name="Ruth R."/>
            <person name="San Lucas F."/>
            <person name="Warren J."/>
            <person name="Zhang J."/>
            <person name="Zhao Z."/>
            <person name="Zhou C."/>
            <person name="Zhu D."/>
            <person name="Lee S."/>
            <person name="Bess C."/>
            <person name="Blankenburg K."/>
            <person name="Forbes L."/>
            <person name="Fu Q."/>
            <person name="Gubbala S."/>
            <person name="Hirani K."/>
            <person name="Jayaseelan J.C."/>
            <person name="Lara F."/>
            <person name="Munidasa M."/>
            <person name="Palculict T."/>
            <person name="Patil S."/>
            <person name="Pu L.-L."/>
            <person name="Saada N."/>
            <person name="Tang L."/>
            <person name="Weissenberger G."/>
            <person name="Zhu Y."/>
            <person name="Hemphill L."/>
            <person name="Shang Y."/>
            <person name="Youmans B."/>
            <person name="Ayvaz T."/>
            <person name="Ross M."/>
            <person name="Santibanez J."/>
            <person name="Aqrawi P."/>
            <person name="Gross S."/>
            <person name="Joshi V."/>
            <person name="Fowler G."/>
            <person name="Nazareth L."/>
            <person name="Reid J."/>
            <person name="Worley K."/>
            <person name="Petrosino J."/>
            <person name="Highlander S."/>
            <person name="Gibbs R."/>
        </authorList>
    </citation>
    <scope>NUCLEOTIDE SEQUENCE [LARGE SCALE GENOMIC DNA]</scope>
    <source>
        <strain evidence="2 3">ATCC 33574</strain>
    </source>
</reference>
<dbReference type="Proteomes" id="UP000003112">
    <property type="component" value="Unassembled WGS sequence"/>
</dbReference>
<evidence type="ECO:0000313" key="3">
    <source>
        <dbReference type="Proteomes" id="UP000003112"/>
    </source>
</evidence>
<feature type="region of interest" description="Disordered" evidence="1">
    <location>
        <begin position="1"/>
        <end position="22"/>
    </location>
</feature>
<proteinExistence type="predicted"/>
<gene>
    <name evidence="2" type="ORF">HMPREF6485_1232</name>
</gene>
<sequence length="116" mass="12996">METNNINKNTSDKTLHPERKTGFKPSKKLAEFLIRPLQTCKRATLESRKGHSCIATVALLQARLGPFRPVFAPPICVSKIQTTDYQDFGNIAKIAYLHPSDCALQISQAEKPKMNK</sequence>
<accession>E6K6I3</accession>
<keyword evidence="3" id="KW-1185">Reference proteome</keyword>
<dbReference type="HOGENOM" id="CLU_144155_0_0_10"/>
<dbReference type="AlphaFoldDB" id="E6K6I3"/>
<comment type="caution">
    <text evidence="2">The sequence shown here is derived from an EMBL/GenBank/DDBJ whole genome shotgun (WGS) entry which is preliminary data.</text>
</comment>
<feature type="compositionally biased region" description="Basic and acidic residues" evidence="1">
    <location>
        <begin position="10"/>
        <end position="21"/>
    </location>
</feature>
<dbReference type="EMBL" id="AEPD01000026">
    <property type="protein sequence ID" value="EFU30663.1"/>
    <property type="molecule type" value="Genomic_DNA"/>
</dbReference>
<organism evidence="2 3">
    <name type="scientific">Segatella buccae ATCC 33574</name>
    <dbReference type="NCBI Taxonomy" id="873513"/>
    <lineage>
        <taxon>Bacteria</taxon>
        <taxon>Pseudomonadati</taxon>
        <taxon>Bacteroidota</taxon>
        <taxon>Bacteroidia</taxon>
        <taxon>Bacteroidales</taxon>
        <taxon>Prevotellaceae</taxon>
        <taxon>Segatella</taxon>
    </lineage>
</organism>
<evidence type="ECO:0000256" key="1">
    <source>
        <dbReference type="SAM" id="MobiDB-lite"/>
    </source>
</evidence>
<name>E6K6I3_9BACT</name>
<protein>
    <submittedName>
        <fullName evidence="2">Uncharacterized protein</fullName>
    </submittedName>
</protein>